<sequence>MGATEGDSWPPFNWGLLRECFRAETYTFSFKLNVKVGSCVMEALQYGHVLVFLPILYIDQTLNAQLMALVGKGLGIEVETERTEGGS</sequence>
<gene>
    <name evidence="1" type="ORF">Sangu_0012500</name>
</gene>
<protein>
    <submittedName>
        <fullName evidence="1">Uncharacterized protein</fullName>
    </submittedName>
</protein>
<organism evidence="1">
    <name type="scientific">Sesamum angustifolium</name>
    <dbReference type="NCBI Taxonomy" id="2727405"/>
    <lineage>
        <taxon>Eukaryota</taxon>
        <taxon>Viridiplantae</taxon>
        <taxon>Streptophyta</taxon>
        <taxon>Embryophyta</taxon>
        <taxon>Tracheophyta</taxon>
        <taxon>Spermatophyta</taxon>
        <taxon>Magnoliopsida</taxon>
        <taxon>eudicotyledons</taxon>
        <taxon>Gunneridae</taxon>
        <taxon>Pentapetalae</taxon>
        <taxon>asterids</taxon>
        <taxon>lamiids</taxon>
        <taxon>Lamiales</taxon>
        <taxon>Pedaliaceae</taxon>
        <taxon>Sesamum</taxon>
    </lineage>
</organism>
<proteinExistence type="predicted"/>
<accession>A0AAW2RGY8</accession>
<reference evidence="1" key="1">
    <citation type="submission" date="2020-06" db="EMBL/GenBank/DDBJ databases">
        <authorList>
            <person name="Li T."/>
            <person name="Hu X."/>
            <person name="Zhang T."/>
            <person name="Song X."/>
            <person name="Zhang H."/>
            <person name="Dai N."/>
            <person name="Sheng W."/>
            <person name="Hou X."/>
            <person name="Wei L."/>
        </authorList>
    </citation>
    <scope>NUCLEOTIDE SEQUENCE</scope>
    <source>
        <strain evidence="1">G01</strain>
        <tissue evidence="1">Leaf</tissue>
    </source>
</reference>
<comment type="caution">
    <text evidence="1">The sequence shown here is derived from an EMBL/GenBank/DDBJ whole genome shotgun (WGS) entry which is preliminary data.</text>
</comment>
<dbReference type="AlphaFoldDB" id="A0AAW2RGY8"/>
<evidence type="ECO:0000313" key="1">
    <source>
        <dbReference type="EMBL" id="KAL0379482.1"/>
    </source>
</evidence>
<dbReference type="EMBL" id="JACGWK010000001">
    <property type="protein sequence ID" value="KAL0379482.1"/>
    <property type="molecule type" value="Genomic_DNA"/>
</dbReference>
<name>A0AAW2RGY8_9LAMI</name>
<reference evidence="1" key="2">
    <citation type="journal article" date="2024" name="Plant">
        <title>Genomic evolution and insights into agronomic trait innovations of Sesamum species.</title>
        <authorList>
            <person name="Miao H."/>
            <person name="Wang L."/>
            <person name="Qu L."/>
            <person name="Liu H."/>
            <person name="Sun Y."/>
            <person name="Le M."/>
            <person name="Wang Q."/>
            <person name="Wei S."/>
            <person name="Zheng Y."/>
            <person name="Lin W."/>
            <person name="Duan Y."/>
            <person name="Cao H."/>
            <person name="Xiong S."/>
            <person name="Wang X."/>
            <person name="Wei L."/>
            <person name="Li C."/>
            <person name="Ma Q."/>
            <person name="Ju M."/>
            <person name="Zhao R."/>
            <person name="Li G."/>
            <person name="Mu C."/>
            <person name="Tian Q."/>
            <person name="Mei H."/>
            <person name="Zhang T."/>
            <person name="Gao T."/>
            <person name="Zhang H."/>
        </authorList>
    </citation>
    <scope>NUCLEOTIDE SEQUENCE</scope>
    <source>
        <strain evidence="1">G01</strain>
    </source>
</reference>